<feature type="compositionally biased region" description="Basic and acidic residues" evidence="1">
    <location>
        <begin position="7"/>
        <end position="19"/>
    </location>
</feature>
<evidence type="ECO:0000259" key="2">
    <source>
        <dbReference type="Pfam" id="PF16178"/>
    </source>
</evidence>
<organism evidence="3 4">
    <name type="scientific">Tegillarca granosa</name>
    <name type="common">Malaysian cockle</name>
    <name type="synonym">Anadara granosa</name>
    <dbReference type="NCBI Taxonomy" id="220873"/>
    <lineage>
        <taxon>Eukaryota</taxon>
        <taxon>Metazoa</taxon>
        <taxon>Spiralia</taxon>
        <taxon>Lophotrochozoa</taxon>
        <taxon>Mollusca</taxon>
        <taxon>Bivalvia</taxon>
        <taxon>Autobranchia</taxon>
        <taxon>Pteriomorphia</taxon>
        <taxon>Arcoida</taxon>
        <taxon>Arcoidea</taxon>
        <taxon>Arcidae</taxon>
        <taxon>Tegillarca</taxon>
    </lineage>
</organism>
<dbReference type="InterPro" id="IPR032394">
    <property type="entry name" value="Anoct_dimer"/>
</dbReference>
<dbReference type="PANTHER" id="PTHR12308">
    <property type="entry name" value="ANOCTAMIN"/>
    <property type="match status" value="1"/>
</dbReference>
<evidence type="ECO:0000256" key="1">
    <source>
        <dbReference type="SAM" id="MobiDB-lite"/>
    </source>
</evidence>
<dbReference type="InterPro" id="IPR007632">
    <property type="entry name" value="Anoctamin"/>
</dbReference>
<dbReference type="PANTHER" id="PTHR12308:SF84">
    <property type="entry name" value="ANOCTAMIN"/>
    <property type="match status" value="1"/>
</dbReference>
<protein>
    <recommendedName>
        <fullName evidence="2">Anoctamin dimerisation domain-containing protein</fullName>
    </recommendedName>
</protein>
<sequence>MADSEKDEVKMHMLPAEEKPDNEDTIDELTPNGGNKGDKPSPTKIDSADLEQVEIQAEEDDDDDDDADVQDTRPKSYQDYKAKGRNMFFKDGKRRIDYILAWKTTGKPIDLEESSKARAIFEKNLKKEGLHIEYDQRKGEEIYYAKIHAPWEVLTRYTEILKIKMPVKKVWV</sequence>
<accession>A0ABQ9FDU9</accession>
<proteinExistence type="predicted"/>
<feature type="compositionally biased region" description="Acidic residues" evidence="1">
    <location>
        <begin position="48"/>
        <end position="69"/>
    </location>
</feature>
<comment type="caution">
    <text evidence="3">The sequence shown here is derived from an EMBL/GenBank/DDBJ whole genome shotgun (WGS) entry which is preliminary data.</text>
</comment>
<feature type="region of interest" description="Disordered" evidence="1">
    <location>
        <begin position="1"/>
        <end position="77"/>
    </location>
</feature>
<dbReference type="Pfam" id="PF16178">
    <property type="entry name" value="Anoct_dimer"/>
    <property type="match status" value="1"/>
</dbReference>
<dbReference type="EMBL" id="JARBDR010000337">
    <property type="protein sequence ID" value="KAJ8314470.1"/>
    <property type="molecule type" value="Genomic_DNA"/>
</dbReference>
<evidence type="ECO:0000313" key="4">
    <source>
        <dbReference type="Proteomes" id="UP001217089"/>
    </source>
</evidence>
<dbReference type="Proteomes" id="UP001217089">
    <property type="component" value="Unassembled WGS sequence"/>
</dbReference>
<name>A0ABQ9FDU9_TEGGR</name>
<evidence type="ECO:0000313" key="3">
    <source>
        <dbReference type="EMBL" id="KAJ8314470.1"/>
    </source>
</evidence>
<keyword evidence="4" id="KW-1185">Reference proteome</keyword>
<gene>
    <name evidence="3" type="ORF">KUTeg_006620</name>
</gene>
<reference evidence="3 4" key="1">
    <citation type="submission" date="2022-12" db="EMBL/GenBank/DDBJ databases">
        <title>Chromosome-level genome of Tegillarca granosa.</title>
        <authorList>
            <person name="Kim J."/>
        </authorList>
    </citation>
    <scope>NUCLEOTIDE SEQUENCE [LARGE SCALE GENOMIC DNA]</scope>
    <source>
        <strain evidence="3">Teg-2019</strain>
        <tissue evidence="3">Adductor muscle</tissue>
    </source>
</reference>
<feature type="domain" description="Anoctamin dimerisation" evidence="2">
    <location>
        <begin position="88"/>
        <end position="169"/>
    </location>
</feature>